<comment type="caution">
    <text evidence="2">The sequence shown here is derived from an EMBL/GenBank/DDBJ whole genome shotgun (WGS) entry which is preliminary data.</text>
</comment>
<organism evidence="2 3">
    <name type="scientific">Rugosimonospora africana</name>
    <dbReference type="NCBI Taxonomy" id="556532"/>
    <lineage>
        <taxon>Bacteria</taxon>
        <taxon>Bacillati</taxon>
        <taxon>Actinomycetota</taxon>
        <taxon>Actinomycetes</taxon>
        <taxon>Micromonosporales</taxon>
        <taxon>Micromonosporaceae</taxon>
        <taxon>Rugosimonospora</taxon>
    </lineage>
</organism>
<dbReference type="Gene3D" id="3.40.630.30">
    <property type="match status" value="1"/>
</dbReference>
<evidence type="ECO:0000313" key="2">
    <source>
        <dbReference type="EMBL" id="GIH18444.1"/>
    </source>
</evidence>
<accession>A0A8J3VTV9</accession>
<dbReference type="CDD" id="cd04301">
    <property type="entry name" value="NAT_SF"/>
    <property type="match status" value="1"/>
</dbReference>
<evidence type="ECO:0000259" key="1">
    <source>
        <dbReference type="PROSITE" id="PS51186"/>
    </source>
</evidence>
<dbReference type="PROSITE" id="PS51186">
    <property type="entry name" value="GNAT"/>
    <property type="match status" value="1"/>
</dbReference>
<name>A0A8J3VTV9_9ACTN</name>
<dbReference type="EMBL" id="BONZ01000067">
    <property type="protein sequence ID" value="GIH18444.1"/>
    <property type="molecule type" value="Genomic_DNA"/>
</dbReference>
<dbReference type="AlphaFoldDB" id="A0A8J3VTV9"/>
<dbReference type="InterPro" id="IPR000182">
    <property type="entry name" value="GNAT_dom"/>
</dbReference>
<dbReference type="GO" id="GO:0016747">
    <property type="term" value="F:acyltransferase activity, transferring groups other than amino-acyl groups"/>
    <property type="evidence" value="ECO:0007669"/>
    <property type="project" value="InterPro"/>
</dbReference>
<proteinExistence type="predicted"/>
<dbReference type="RefSeq" id="WP_203921962.1">
    <property type="nucleotide sequence ID" value="NZ_BONZ01000067.1"/>
</dbReference>
<protein>
    <submittedName>
        <fullName evidence="2">N-acetyltransferase</fullName>
    </submittedName>
</protein>
<dbReference type="Pfam" id="PF00583">
    <property type="entry name" value="Acetyltransf_1"/>
    <property type="match status" value="1"/>
</dbReference>
<gene>
    <name evidence="2" type="ORF">Raf01_66160</name>
</gene>
<reference evidence="2" key="1">
    <citation type="submission" date="2021-01" db="EMBL/GenBank/DDBJ databases">
        <title>Whole genome shotgun sequence of Rugosimonospora africana NBRC 104875.</title>
        <authorList>
            <person name="Komaki H."/>
            <person name="Tamura T."/>
        </authorList>
    </citation>
    <scope>NUCLEOTIDE SEQUENCE</scope>
    <source>
        <strain evidence="2">NBRC 104875</strain>
    </source>
</reference>
<feature type="domain" description="N-acetyltransferase" evidence="1">
    <location>
        <begin position="2"/>
        <end position="139"/>
    </location>
</feature>
<dbReference type="Proteomes" id="UP000642748">
    <property type="component" value="Unassembled WGS sequence"/>
</dbReference>
<keyword evidence="3" id="KW-1185">Reference proteome</keyword>
<evidence type="ECO:0000313" key="3">
    <source>
        <dbReference type="Proteomes" id="UP000642748"/>
    </source>
</evidence>
<sequence length="139" mass="15411">MTIIYEWRGEFENASVNRLHAEAFEHRFLDIEWQTQLHRHSLGWVCAREAGTLVGFVNVAWDGGVHAFILDTMVAMEQRHRGVGSGLIATAVEGARAAGCEWLHVDFEDHLTAFYFEACGFSPTKAGLIALPAREAPAA</sequence>
<dbReference type="InterPro" id="IPR016181">
    <property type="entry name" value="Acyl_CoA_acyltransferase"/>
</dbReference>
<dbReference type="SUPFAM" id="SSF55729">
    <property type="entry name" value="Acyl-CoA N-acyltransferases (Nat)"/>
    <property type="match status" value="1"/>
</dbReference>